<sequence>MYWPTPPACESDTAGNQPMFHSDQWCVWDSRKAEWGMQLHSQFLFWWTLQWL</sequence>
<keyword evidence="2" id="KW-1185">Reference proteome</keyword>
<accession>A0ACC3ZHF3</accession>
<comment type="caution">
    <text evidence="1">The sequence shown here is derived from an EMBL/GenBank/DDBJ whole genome shotgun (WGS) entry which is preliminary data.</text>
</comment>
<dbReference type="Proteomes" id="UP000805649">
    <property type="component" value="Unassembled WGS sequence"/>
</dbReference>
<protein>
    <submittedName>
        <fullName evidence="1">Uncharacterized protein</fullName>
    </submittedName>
</protein>
<evidence type="ECO:0000313" key="2">
    <source>
        <dbReference type="Proteomes" id="UP000805649"/>
    </source>
</evidence>
<evidence type="ECO:0000313" key="1">
    <source>
        <dbReference type="EMBL" id="KAL0943572.1"/>
    </source>
</evidence>
<gene>
    <name evidence="1" type="ORF">CTRU02_201459</name>
</gene>
<name>A0ACC3ZHF3_COLTU</name>
<reference evidence="1 2" key="1">
    <citation type="journal article" date="2020" name="Phytopathology">
        <title>Genome Sequence Resources of Colletotrichum truncatum, C. plurivorum, C. musicola, and C. sojae: Four Species Pathogenic to Soybean (Glycine max).</title>
        <authorList>
            <person name="Rogerio F."/>
            <person name="Boufleur T.R."/>
            <person name="Ciampi-Guillardi M."/>
            <person name="Sukno S.A."/>
            <person name="Thon M.R."/>
            <person name="Massola Junior N.S."/>
            <person name="Baroncelli R."/>
        </authorList>
    </citation>
    <scope>NUCLEOTIDE SEQUENCE [LARGE SCALE GENOMIC DNA]</scope>
    <source>
        <strain evidence="1 2">CMES1059</strain>
    </source>
</reference>
<organism evidence="1 2">
    <name type="scientific">Colletotrichum truncatum</name>
    <name type="common">Anthracnose fungus</name>
    <name type="synonym">Colletotrichum capsici</name>
    <dbReference type="NCBI Taxonomy" id="5467"/>
    <lineage>
        <taxon>Eukaryota</taxon>
        <taxon>Fungi</taxon>
        <taxon>Dikarya</taxon>
        <taxon>Ascomycota</taxon>
        <taxon>Pezizomycotina</taxon>
        <taxon>Sordariomycetes</taxon>
        <taxon>Hypocreomycetidae</taxon>
        <taxon>Glomerellales</taxon>
        <taxon>Glomerellaceae</taxon>
        <taxon>Colletotrichum</taxon>
        <taxon>Colletotrichum truncatum species complex</taxon>
    </lineage>
</organism>
<proteinExistence type="predicted"/>
<dbReference type="EMBL" id="VUJX02000001">
    <property type="protein sequence ID" value="KAL0943572.1"/>
    <property type="molecule type" value="Genomic_DNA"/>
</dbReference>